<dbReference type="RefSeq" id="WP_289599143.1">
    <property type="nucleotide sequence ID" value="NZ_JAUDCL010000003.1"/>
</dbReference>
<evidence type="ECO:0000313" key="3">
    <source>
        <dbReference type="Proteomes" id="UP001529380"/>
    </source>
</evidence>
<evidence type="ECO:0000259" key="1">
    <source>
        <dbReference type="Pfam" id="PF08281"/>
    </source>
</evidence>
<accession>A0ABT7UMZ9</accession>
<reference evidence="2 3" key="1">
    <citation type="submission" date="2023-06" db="EMBL/GenBank/DDBJ databases">
        <title>Identification and characterization of horizontal gene transfer across gut microbiota members of farm animals based on homology search.</title>
        <authorList>
            <person name="Schwarzerova J."/>
            <person name="Nykrynova M."/>
            <person name="Jureckova K."/>
            <person name="Cejkova D."/>
            <person name="Rychlik I."/>
        </authorList>
    </citation>
    <scope>NUCLEOTIDE SEQUENCE [LARGE SCALE GENOMIC DNA]</scope>
    <source>
        <strain evidence="2 3">ET340</strain>
    </source>
</reference>
<protein>
    <submittedName>
        <fullName evidence="2">Sigma-70 family RNA polymerase sigma factor</fullName>
    </submittedName>
</protein>
<dbReference type="Pfam" id="PF08281">
    <property type="entry name" value="Sigma70_r4_2"/>
    <property type="match status" value="1"/>
</dbReference>
<dbReference type="InterPro" id="IPR013324">
    <property type="entry name" value="RNA_pol_sigma_r3/r4-like"/>
</dbReference>
<name>A0ABT7UMZ9_9FIRM</name>
<feature type="domain" description="RNA polymerase sigma factor 70 region 4 type 2" evidence="1">
    <location>
        <begin position="73"/>
        <end position="125"/>
    </location>
</feature>
<organism evidence="2 3">
    <name type="scientific">Allofournierella massiliensis</name>
    <dbReference type="NCBI Taxonomy" id="1650663"/>
    <lineage>
        <taxon>Bacteria</taxon>
        <taxon>Bacillati</taxon>
        <taxon>Bacillota</taxon>
        <taxon>Clostridia</taxon>
        <taxon>Eubacteriales</taxon>
        <taxon>Oscillospiraceae</taxon>
        <taxon>Allofournierella</taxon>
    </lineage>
</organism>
<dbReference type="Proteomes" id="UP001529380">
    <property type="component" value="Unassembled WGS sequence"/>
</dbReference>
<gene>
    <name evidence="2" type="ORF">QUW08_03015</name>
</gene>
<dbReference type="InterPro" id="IPR036388">
    <property type="entry name" value="WH-like_DNA-bd_sf"/>
</dbReference>
<comment type="caution">
    <text evidence="2">The sequence shown here is derived from an EMBL/GenBank/DDBJ whole genome shotgun (WGS) entry which is preliminary data.</text>
</comment>
<dbReference type="InterPro" id="IPR013249">
    <property type="entry name" value="RNA_pol_sigma70_r4_t2"/>
</dbReference>
<dbReference type="EMBL" id="JAUDCL010000003">
    <property type="protein sequence ID" value="MDM8200271.1"/>
    <property type="molecule type" value="Genomic_DNA"/>
</dbReference>
<dbReference type="Gene3D" id="1.10.10.10">
    <property type="entry name" value="Winged helix-like DNA-binding domain superfamily/Winged helix DNA-binding domain"/>
    <property type="match status" value="1"/>
</dbReference>
<proteinExistence type="predicted"/>
<dbReference type="SUPFAM" id="SSF88659">
    <property type="entry name" value="Sigma3 and sigma4 domains of RNA polymerase sigma factors"/>
    <property type="match status" value="1"/>
</dbReference>
<keyword evidence="3" id="KW-1185">Reference proteome</keyword>
<sequence length="133" mass="15704">MMDKDSNKTDRDELRGRFTRFMEVCIRNARCNYLKVQLRRVPTVSIEEVPELLLAEECKPSQVNNDDFDFEEEKLSEAFRTLPLMRQRILELLFVEQLSPQEIATCLNCSVQYVYNQRSLAIKALRSLITKLR</sequence>
<evidence type="ECO:0000313" key="2">
    <source>
        <dbReference type="EMBL" id="MDM8200271.1"/>
    </source>
</evidence>